<evidence type="ECO:0000256" key="1">
    <source>
        <dbReference type="ARBA" id="ARBA00023002"/>
    </source>
</evidence>
<evidence type="ECO:0000256" key="6">
    <source>
        <dbReference type="ARBA" id="ARBA00076968"/>
    </source>
</evidence>
<dbReference type="SUPFAM" id="SSF52518">
    <property type="entry name" value="Thiamin diphosphate-binding fold (THDP-binding)"/>
    <property type="match status" value="1"/>
</dbReference>
<comment type="subunit">
    <text evidence="3">Heterotetramer of the KorA, KorB, KorC and KorD subunits.</text>
</comment>
<keyword evidence="1" id="KW-0560">Oxidoreductase</keyword>
<dbReference type="Proteomes" id="UP000011534">
    <property type="component" value="Unassembled WGS sequence"/>
</dbReference>
<dbReference type="InterPro" id="IPR002880">
    <property type="entry name" value="Pyrv_Fd/Flavodoxin_OxRdtase_N"/>
</dbReference>
<evidence type="ECO:0000313" key="9">
    <source>
        <dbReference type="EMBL" id="EMA01766.1"/>
    </source>
</evidence>
<protein>
    <recommendedName>
        <fullName evidence="5">2-oxoglutarate synthase subunit KorA</fullName>
        <ecNumber evidence="4">1.2.7.3</ecNumber>
    </recommendedName>
    <alternativeName>
        <fullName evidence="7">2-ketoglutarate oxidoreductase alpha chain</fullName>
    </alternativeName>
    <alternativeName>
        <fullName evidence="6">2-oxoglutarate-ferredoxin oxidoreductase subunit alpha</fullName>
    </alternativeName>
</protein>
<sequence length="389" mass="42800">MLLNGDEAIGMGAIAAGCRFYAGYPITPATDVMEYMTGRVDQFGGKVVQAEDELSAINMALGAARAGARAMTATSGPGIDLMTETFGLVATSETPLVICDVMRSGPSTGMPTKQEQGDLNMTLYGGHGEIPRFVVAPTTVSECFWKTVEAFNLAEKYQTPVFLVSDLAMAVTEQTFSPETFDMDEVEIERGKVVDENEIDTWLDEKGRFQAHFAAADGVSPRAFPGTTDGAHMTTGLEHDELGRRTEDTDVRLEQVDKRQRKVETAREQEDFDYREFGDPEADTLVISWGSNEGALREGLTLLEEDGYDVRFLSVPYIFPRPDLTEEIEAAEDVIVVECNATGQFADVIEHDVLERVQRINKYNGVRFKADELATEIKQTLDTPAEATQ</sequence>
<proteinExistence type="predicted"/>
<comment type="caution">
    <text evidence="9">The sequence shown here is derived from an EMBL/GenBank/DDBJ whole genome shotgun (WGS) entry which is preliminary data.</text>
</comment>
<dbReference type="InterPro" id="IPR009014">
    <property type="entry name" value="Transketo_C/PFOR_II"/>
</dbReference>
<comment type="catalytic activity">
    <reaction evidence="2">
        <text>2 oxidized [2Fe-2S]-[ferredoxin] + 2-oxoglutarate + CoA = succinyl-CoA + 2 reduced [2Fe-2S]-[ferredoxin] + CO2 + H(+)</text>
        <dbReference type="Rhea" id="RHEA:17297"/>
        <dbReference type="Rhea" id="RHEA-COMP:10000"/>
        <dbReference type="Rhea" id="RHEA-COMP:10001"/>
        <dbReference type="ChEBI" id="CHEBI:15378"/>
        <dbReference type="ChEBI" id="CHEBI:16526"/>
        <dbReference type="ChEBI" id="CHEBI:16810"/>
        <dbReference type="ChEBI" id="CHEBI:33737"/>
        <dbReference type="ChEBI" id="CHEBI:33738"/>
        <dbReference type="ChEBI" id="CHEBI:57287"/>
        <dbReference type="ChEBI" id="CHEBI:57292"/>
        <dbReference type="EC" id="1.2.7.3"/>
    </reaction>
</comment>
<dbReference type="GO" id="GO:0006082">
    <property type="term" value="P:organic acid metabolic process"/>
    <property type="evidence" value="ECO:0007669"/>
    <property type="project" value="UniProtKB-ARBA"/>
</dbReference>
<evidence type="ECO:0000313" key="10">
    <source>
        <dbReference type="Proteomes" id="UP000011534"/>
    </source>
</evidence>
<evidence type="ECO:0000256" key="5">
    <source>
        <dbReference type="ARBA" id="ARBA00071398"/>
    </source>
</evidence>
<dbReference type="Gene3D" id="3.40.50.970">
    <property type="match status" value="1"/>
</dbReference>
<dbReference type="Pfam" id="PF01855">
    <property type="entry name" value="POR_N"/>
    <property type="match status" value="1"/>
</dbReference>
<evidence type="ECO:0000256" key="7">
    <source>
        <dbReference type="ARBA" id="ARBA00079587"/>
    </source>
</evidence>
<dbReference type="GO" id="GO:0047553">
    <property type="term" value="F:2-oxoglutarate synthase activity"/>
    <property type="evidence" value="ECO:0007669"/>
    <property type="project" value="UniProtKB-EC"/>
</dbReference>
<dbReference type="PANTHER" id="PTHR32154">
    <property type="entry name" value="PYRUVATE-FLAVODOXIN OXIDOREDUCTASE-RELATED"/>
    <property type="match status" value="1"/>
</dbReference>
<dbReference type="Gene3D" id="3.40.50.920">
    <property type="match status" value="1"/>
</dbReference>
<dbReference type="GO" id="GO:0006979">
    <property type="term" value="P:response to oxidative stress"/>
    <property type="evidence" value="ECO:0007669"/>
    <property type="project" value="TreeGrafter"/>
</dbReference>
<accession>M0IYF8</accession>
<dbReference type="AlphaFoldDB" id="M0IYF8"/>
<dbReference type="GO" id="GO:0044272">
    <property type="term" value="P:sulfur compound biosynthetic process"/>
    <property type="evidence" value="ECO:0007669"/>
    <property type="project" value="UniProtKB-ARBA"/>
</dbReference>
<evidence type="ECO:0000256" key="2">
    <source>
        <dbReference type="ARBA" id="ARBA00052359"/>
    </source>
</evidence>
<dbReference type="EC" id="1.2.7.3" evidence="4"/>
<reference evidence="9 10" key="1">
    <citation type="journal article" date="2014" name="PLoS Genet.">
        <title>Phylogenetically driven sequencing of extremely halophilic archaea reveals strategies for static and dynamic osmo-response.</title>
        <authorList>
            <person name="Becker E.A."/>
            <person name="Seitzer P.M."/>
            <person name="Tritt A."/>
            <person name="Larsen D."/>
            <person name="Krusor M."/>
            <person name="Yao A.I."/>
            <person name="Wu D."/>
            <person name="Madern D."/>
            <person name="Eisen J.A."/>
            <person name="Darling A.E."/>
            <person name="Facciotti M.T."/>
        </authorList>
    </citation>
    <scope>NUCLEOTIDE SEQUENCE [LARGE SCALE GENOMIC DNA]</scope>
    <source>
        <strain evidence="9 10">ATCC 29715</strain>
    </source>
</reference>
<gene>
    <name evidence="9" type="ORF">C437_15141</name>
</gene>
<keyword evidence="10" id="KW-1185">Reference proteome</keyword>
<dbReference type="PATRIC" id="fig|662477.6.peg.2946"/>
<dbReference type="InterPro" id="IPR050722">
    <property type="entry name" value="Pyruvate:ferred/Flavod_OxRd"/>
</dbReference>
<dbReference type="CDD" id="cd07034">
    <property type="entry name" value="TPP_PYR_PFOR_IOR-alpha_like"/>
    <property type="match status" value="1"/>
</dbReference>
<evidence type="ECO:0000256" key="3">
    <source>
        <dbReference type="ARBA" id="ARBA00064882"/>
    </source>
</evidence>
<dbReference type="EMBL" id="AOLQ01000065">
    <property type="protein sequence ID" value="EMA01766.1"/>
    <property type="molecule type" value="Genomic_DNA"/>
</dbReference>
<organism evidence="9 10">
    <name type="scientific">Haloarcula vallismortis ATCC 29715</name>
    <dbReference type="NCBI Taxonomy" id="662477"/>
    <lineage>
        <taxon>Archaea</taxon>
        <taxon>Methanobacteriati</taxon>
        <taxon>Methanobacteriota</taxon>
        <taxon>Stenosarchaea group</taxon>
        <taxon>Halobacteria</taxon>
        <taxon>Halobacteriales</taxon>
        <taxon>Haloarculaceae</taxon>
        <taxon>Haloarcula</taxon>
    </lineage>
</organism>
<dbReference type="InterPro" id="IPR029061">
    <property type="entry name" value="THDP-binding"/>
</dbReference>
<evidence type="ECO:0000256" key="4">
    <source>
        <dbReference type="ARBA" id="ARBA00066947"/>
    </source>
</evidence>
<feature type="domain" description="Pyruvate flavodoxin/ferredoxin oxidoreductase pyrimidine binding" evidence="8">
    <location>
        <begin position="12"/>
        <end position="256"/>
    </location>
</feature>
<dbReference type="FunFam" id="3.40.50.970:FF:000022">
    <property type="entry name" value="2-oxoglutarate ferredoxin oxidoreductase alpha subunit"/>
    <property type="match status" value="1"/>
</dbReference>
<evidence type="ECO:0000259" key="8">
    <source>
        <dbReference type="Pfam" id="PF01855"/>
    </source>
</evidence>
<dbReference type="PANTHER" id="PTHR32154:SF20">
    <property type="entry name" value="2-OXOGLUTARATE OXIDOREDUCTASE SUBUNIT KORA"/>
    <property type="match status" value="1"/>
</dbReference>
<name>M0IYF8_HALVA</name>
<dbReference type="SUPFAM" id="SSF52922">
    <property type="entry name" value="TK C-terminal domain-like"/>
    <property type="match status" value="1"/>
</dbReference>
<keyword evidence="9" id="KW-0670">Pyruvate</keyword>